<dbReference type="PIRSF" id="PIRSF001430">
    <property type="entry name" value="tRNA_psdUrid_synth"/>
    <property type="match status" value="1"/>
</dbReference>
<evidence type="ECO:0000256" key="5">
    <source>
        <dbReference type="RuleBase" id="RU003792"/>
    </source>
</evidence>
<accession>A0ABS4JLS2</accession>
<dbReference type="InterPro" id="IPR020094">
    <property type="entry name" value="TruA/RsuA/RluB/E/F_N"/>
</dbReference>
<dbReference type="Proteomes" id="UP001519288">
    <property type="component" value="Unassembled WGS sequence"/>
</dbReference>
<gene>
    <name evidence="4" type="primary">truA</name>
    <name evidence="7" type="ORF">J2Z69_003769</name>
</gene>
<dbReference type="HAMAP" id="MF_00171">
    <property type="entry name" value="TruA"/>
    <property type="match status" value="1"/>
</dbReference>
<comment type="caution">
    <text evidence="4">Lacks conserved residue(s) required for the propagation of feature annotation.</text>
</comment>
<dbReference type="EC" id="5.4.99.12" evidence="4"/>
<dbReference type="InterPro" id="IPR020095">
    <property type="entry name" value="PsdUridine_synth_TruA_C"/>
</dbReference>
<keyword evidence="8" id="KW-1185">Reference proteome</keyword>
<dbReference type="InterPro" id="IPR020097">
    <property type="entry name" value="PsdUridine_synth_TruA_a/b_dom"/>
</dbReference>
<dbReference type="RefSeq" id="WP_209866100.1">
    <property type="nucleotide sequence ID" value="NZ_JAGGLD010000010.1"/>
</dbReference>
<feature type="binding site" evidence="4">
    <location>
        <position position="110"/>
    </location>
    <ligand>
        <name>substrate</name>
    </ligand>
</feature>
<sequence length="269" mass="30370">MRNVCMIVSFDGTAYYGFQTQPGGNTIQDHIEEGLHDLTGEKLKVLGSGRTDAGVHARRQIFNFHTESLIPIERWCMALNGRLPDDIVVTHAFEVPLGFHARHSAKQKTYRYCINANQFPDLFQRHTQLHHPGKLHVLSMREALTSLVGTHDFTSFASRHSTKVNHVRTIYHAEIQLDTSMCRPGEPRDQGLITLYITGNGFLQHMVRIIVGTLLQVGEGKKKPSELQTILEAKDRAKAGPTAESKGLMLWDVLYDFTEEFPSPKEHSL</sequence>
<dbReference type="EMBL" id="JAGGLD010000010">
    <property type="protein sequence ID" value="MBP2002662.1"/>
    <property type="molecule type" value="Genomic_DNA"/>
</dbReference>
<dbReference type="InterPro" id="IPR020103">
    <property type="entry name" value="PsdUridine_synth_cat_dom_sf"/>
</dbReference>
<protein>
    <recommendedName>
        <fullName evidence="4">tRNA pseudouridine synthase A</fullName>
        <ecNumber evidence="4">5.4.99.12</ecNumber>
    </recommendedName>
    <alternativeName>
        <fullName evidence="4">tRNA pseudouridine(38-40) synthase</fullName>
    </alternativeName>
    <alternativeName>
        <fullName evidence="4">tRNA pseudouridylate synthase I</fullName>
    </alternativeName>
    <alternativeName>
        <fullName evidence="4">tRNA-uridine isomerase I</fullName>
    </alternativeName>
</protein>
<comment type="caution">
    <text evidence="7">The sequence shown here is derived from an EMBL/GenBank/DDBJ whole genome shotgun (WGS) entry which is preliminary data.</text>
</comment>
<dbReference type="PANTHER" id="PTHR11142:SF0">
    <property type="entry name" value="TRNA PSEUDOURIDINE SYNTHASE-LIKE 1"/>
    <property type="match status" value="1"/>
</dbReference>
<organism evidence="7 8">
    <name type="scientific">Paenibacillus shirakamiensis</name>
    <dbReference type="NCBI Taxonomy" id="1265935"/>
    <lineage>
        <taxon>Bacteria</taxon>
        <taxon>Bacillati</taxon>
        <taxon>Bacillota</taxon>
        <taxon>Bacilli</taxon>
        <taxon>Bacillales</taxon>
        <taxon>Paenibacillaceae</taxon>
        <taxon>Paenibacillus</taxon>
    </lineage>
</organism>
<dbReference type="InterPro" id="IPR001406">
    <property type="entry name" value="PsdUridine_synth_TruA"/>
</dbReference>
<keyword evidence="3 4" id="KW-0413">Isomerase</keyword>
<feature type="domain" description="Pseudouridine synthase I TruA alpha/beta" evidence="6">
    <location>
        <begin position="143"/>
        <end position="256"/>
    </location>
</feature>
<dbReference type="GO" id="GO:0160147">
    <property type="term" value="F:tRNA pseudouridine(38-40) synthase activity"/>
    <property type="evidence" value="ECO:0007669"/>
    <property type="project" value="UniProtKB-EC"/>
</dbReference>
<comment type="catalytic activity">
    <reaction evidence="4 5">
        <text>uridine(38/39/40) in tRNA = pseudouridine(38/39/40) in tRNA</text>
        <dbReference type="Rhea" id="RHEA:22376"/>
        <dbReference type="Rhea" id="RHEA-COMP:10085"/>
        <dbReference type="Rhea" id="RHEA-COMP:10087"/>
        <dbReference type="ChEBI" id="CHEBI:65314"/>
        <dbReference type="ChEBI" id="CHEBI:65315"/>
        <dbReference type="EC" id="5.4.99.12"/>
    </reaction>
</comment>
<dbReference type="Gene3D" id="3.30.70.660">
    <property type="entry name" value="Pseudouridine synthase I, catalytic domain, C-terminal subdomain"/>
    <property type="match status" value="1"/>
</dbReference>
<evidence type="ECO:0000313" key="7">
    <source>
        <dbReference type="EMBL" id="MBP2002662.1"/>
    </source>
</evidence>
<keyword evidence="2 4" id="KW-0819">tRNA processing</keyword>
<name>A0ABS4JLS2_9BACL</name>
<feature type="domain" description="Pseudouridine synthase I TruA alpha/beta" evidence="6">
    <location>
        <begin position="7"/>
        <end position="102"/>
    </location>
</feature>
<comment type="similarity">
    <text evidence="1 4 5">Belongs to the tRNA pseudouridine synthase TruA family.</text>
</comment>
<dbReference type="SUPFAM" id="SSF55120">
    <property type="entry name" value="Pseudouridine synthase"/>
    <property type="match status" value="1"/>
</dbReference>
<dbReference type="Gene3D" id="3.30.70.580">
    <property type="entry name" value="Pseudouridine synthase I, catalytic domain, N-terminal subdomain"/>
    <property type="match status" value="1"/>
</dbReference>
<dbReference type="NCBIfam" id="TIGR00071">
    <property type="entry name" value="hisT_truA"/>
    <property type="match status" value="1"/>
</dbReference>
<comment type="subunit">
    <text evidence="4">Homodimer.</text>
</comment>
<proteinExistence type="inferred from homology"/>
<dbReference type="CDD" id="cd02570">
    <property type="entry name" value="PseudoU_synth_EcTruA"/>
    <property type="match status" value="1"/>
</dbReference>
<dbReference type="Pfam" id="PF01416">
    <property type="entry name" value="PseudoU_synth_1"/>
    <property type="match status" value="2"/>
</dbReference>
<evidence type="ECO:0000256" key="1">
    <source>
        <dbReference type="ARBA" id="ARBA00009375"/>
    </source>
</evidence>
<evidence type="ECO:0000256" key="3">
    <source>
        <dbReference type="ARBA" id="ARBA00023235"/>
    </source>
</evidence>
<evidence type="ECO:0000256" key="2">
    <source>
        <dbReference type="ARBA" id="ARBA00022694"/>
    </source>
</evidence>
<evidence type="ECO:0000256" key="4">
    <source>
        <dbReference type="HAMAP-Rule" id="MF_00171"/>
    </source>
</evidence>
<feature type="active site" description="Nucleophile" evidence="4">
    <location>
        <position position="52"/>
    </location>
</feature>
<evidence type="ECO:0000259" key="6">
    <source>
        <dbReference type="Pfam" id="PF01416"/>
    </source>
</evidence>
<evidence type="ECO:0000313" key="8">
    <source>
        <dbReference type="Proteomes" id="UP001519288"/>
    </source>
</evidence>
<reference evidence="7 8" key="1">
    <citation type="submission" date="2021-03" db="EMBL/GenBank/DDBJ databases">
        <title>Genomic Encyclopedia of Type Strains, Phase IV (KMG-IV): sequencing the most valuable type-strain genomes for metagenomic binning, comparative biology and taxonomic classification.</title>
        <authorList>
            <person name="Goeker M."/>
        </authorList>
    </citation>
    <scope>NUCLEOTIDE SEQUENCE [LARGE SCALE GENOMIC DNA]</scope>
    <source>
        <strain evidence="7 8">DSM 26806</strain>
    </source>
</reference>
<dbReference type="PANTHER" id="PTHR11142">
    <property type="entry name" value="PSEUDOURIDYLATE SYNTHASE"/>
    <property type="match status" value="1"/>
</dbReference>
<comment type="function">
    <text evidence="4">Formation of pseudouridine at positions 38, 39 and 40 in the anticodon stem and loop of transfer RNAs.</text>
</comment>